<gene>
    <name evidence="5" type="ORF">TOI97_12170</name>
</gene>
<dbReference type="InterPro" id="IPR043128">
    <property type="entry name" value="Rev_trsase/Diguanyl_cyclase"/>
</dbReference>
<dbReference type="InterPro" id="IPR000160">
    <property type="entry name" value="GGDEF_dom"/>
</dbReference>
<evidence type="ECO:0000256" key="1">
    <source>
        <dbReference type="ARBA" id="ARBA00012528"/>
    </source>
</evidence>
<evidence type="ECO:0000259" key="4">
    <source>
        <dbReference type="PROSITE" id="PS50887"/>
    </source>
</evidence>
<dbReference type="CDD" id="cd18773">
    <property type="entry name" value="PDC1_HK_sensor"/>
    <property type="match status" value="1"/>
</dbReference>
<proteinExistence type="predicted"/>
<dbReference type="InterPro" id="IPR029151">
    <property type="entry name" value="Sensor-like_sf"/>
</dbReference>
<dbReference type="PROSITE" id="PS50887">
    <property type="entry name" value="GGDEF"/>
    <property type="match status" value="1"/>
</dbReference>
<keyword evidence="3" id="KW-1133">Transmembrane helix</keyword>
<dbReference type="InterPro" id="IPR029787">
    <property type="entry name" value="Nucleotide_cyclase"/>
</dbReference>
<feature type="transmembrane region" description="Helical" evidence="3">
    <location>
        <begin position="162"/>
        <end position="181"/>
    </location>
</feature>
<dbReference type="InterPro" id="IPR050469">
    <property type="entry name" value="Diguanylate_Cyclase"/>
</dbReference>
<organism evidence="5 6">
    <name type="scientific">Denitrificimonas halotolerans</name>
    <dbReference type="NCBI Taxonomy" id="3098930"/>
    <lineage>
        <taxon>Bacteria</taxon>
        <taxon>Pseudomonadati</taxon>
        <taxon>Pseudomonadota</taxon>
        <taxon>Gammaproteobacteria</taxon>
        <taxon>Pseudomonadales</taxon>
        <taxon>Pseudomonadaceae</taxon>
        <taxon>Denitrificimonas</taxon>
    </lineage>
</organism>
<evidence type="ECO:0000313" key="5">
    <source>
        <dbReference type="EMBL" id="MDY7220319.1"/>
    </source>
</evidence>
<keyword evidence="5" id="KW-0548">Nucleotidyltransferase</keyword>
<dbReference type="GO" id="GO:0052621">
    <property type="term" value="F:diguanylate cyclase activity"/>
    <property type="evidence" value="ECO:0007669"/>
    <property type="project" value="UniProtKB-EC"/>
</dbReference>
<dbReference type="EMBL" id="JAXIVU010000025">
    <property type="protein sequence ID" value="MDY7220319.1"/>
    <property type="molecule type" value="Genomic_DNA"/>
</dbReference>
<dbReference type="Gene3D" id="3.30.450.20">
    <property type="entry name" value="PAS domain"/>
    <property type="match status" value="1"/>
</dbReference>
<feature type="domain" description="GGDEF" evidence="4">
    <location>
        <begin position="268"/>
        <end position="397"/>
    </location>
</feature>
<keyword evidence="3" id="KW-0472">Membrane</keyword>
<dbReference type="CDD" id="cd01949">
    <property type="entry name" value="GGDEF"/>
    <property type="match status" value="1"/>
</dbReference>
<dbReference type="Pfam" id="PF00990">
    <property type="entry name" value="GGDEF"/>
    <property type="match status" value="1"/>
</dbReference>
<dbReference type="NCBIfam" id="TIGR00254">
    <property type="entry name" value="GGDEF"/>
    <property type="match status" value="1"/>
</dbReference>
<dbReference type="SUPFAM" id="SSF103190">
    <property type="entry name" value="Sensory domain-like"/>
    <property type="match status" value="1"/>
</dbReference>
<evidence type="ECO:0000256" key="2">
    <source>
        <dbReference type="ARBA" id="ARBA00034247"/>
    </source>
</evidence>
<evidence type="ECO:0000313" key="6">
    <source>
        <dbReference type="Proteomes" id="UP001294570"/>
    </source>
</evidence>
<dbReference type="SUPFAM" id="SSF55073">
    <property type="entry name" value="Nucleotide cyclase"/>
    <property type="match status" value="1"/>
</dbReference>
<name>A0ABU5GTX1_9GAMM</name>
<protein>
    <recommendedName>
        <fullName evidence="1">diguanylate cyclase</fullName>
        <ecNumber evidence="1">2.7.7.65</ecNumber>
    </recommendedName>
</protein>
<reference evidence="5 6" key="1">
    <citation type="submission" date="2023-12" db="EMBL/GenBank/DDBJ databases">
        <title>Denitrificimonas halotolerans sp. nov.,a novel species isolated from landfill leachate.</title>
        <authorList>
            <person name="Wang S."/>
        </authorList>
    </citation>
    <scope>NUCLEOTIDE SEQUENCE [LARGE SCALE GENOMIC DNA]</scope>
    <source>
        <strain evidence="5 6">JX-1</strain>
    </source>
</reference>
<dbReference type="PANTHER" id="PTHR45138:SF9">
    <property type="entry name" value="DIGUANYLATE CYCLASE DGCM-RELATED"/>
    <property type="match status" value="1"/>
</dbReference>
<dbReference type="CDD" id="cd12912">
    <property type="entry name" value="PDC2_MCP_like"/>
    <property type="match status" value="1"/>
</dbReference>
<keyword evidence="5" id="KW-0808">Transferase</keyword>
<dbReference type="Proteomes" id="UP001294570">
    <property type="component" value="Unassembled WGS sequence"/>
</dbReference>
<dbReference type="EC" id="2.7.7.65" evidence="1"/>
<dbReference type="PANTHER" id="PTHR45138">
    <property type="entry name" value="REGULATORY COMPONENTS OF SENSORY TRANSDUCTION SYSTEM"/>
    <property type="match status" value="1"/>
</dbReference>
<dbReference type="Gene3D" id="3.30.70.270">
    <property type="match status" value="1"/>
</dbReference>
<keyword evidence="3" id="KW-0812">Transmembrane</keyword>
<accession>A0ABU5GTX1</accession>
<dbReference type="SMART" id="SM00267">
    <property type="entry name" value="GGDEF"/>
    <property type="match status" value="1"/>
</dbReference>
<evidence type="ECO:0000256" key="3">
    <source>
        <dbReference type="SAM" id="Phobius"/>
    </source>
</evidence>
<sequence length="399" mass="44375">MKLWEVQEGGGPEALSQREPMVSRPYLSLANNFLVLISYPIFNRSEEYLGYVGGTIYLKKPSIFNDLLGRHFHRDGSYIYVVDSNKQIIYHPESERVGEYILNNAVINSVVERHSGFIEVINSKGIDMLAGFSPIQRAHWGVVAQRPVDATLAPLDSLIKAVAFRTLPLALLTFILIWLLASYISRPLQQLAATAVEMDDPNAYQKLGQIKSWYLEVRELKLGILKGLGVVNTKISQLKEDAATDALTGAVNRRSVQVLLETMEQERIPFSVLAIDIDHFKRVNDTYGHPAGDKALVALVRVISQISRAQDVIARVGGEEFLLILPNTPIDLAEVIAERVRSRIAALQIELVGSIQVSIGIASSGRKYAAEQVLQQADIALYQAKQQGRNRCEVYVPSK</sequence>
<comment type="catalytic activity">
    <reaction evidence="2">
        <text>2 GTP = 3',3'-c-di-GMP + 2 diphosphate</text>
        <dbReference type="Rhea" id="RHEA:24898"/>
        <dbReference type="ChEBI" id="CHEBI:33019"/>
        <dbReference type="ChEBI" id="CHEBI:37565"/>
        <dbReference type="ChEBI" id="CHEBI:58805"/>
        <dbReference type="EC" id="2.7.7.65"/>
    </reaction>
</comment>
<comment type="caution">
    <text evidence="5">The sequence shown here is derived from an EMBL/GenBank/DDBJ whole genome shotgun (WGS) entry which is preliminary data.</text>
</comment>
<keyword evidence="6" id="KW-1185">Reference proteome</keyword>
<dbReference type="RefSeq" id="WP_321554427.1">
    <property type="nucleotide sequence ID" value="NZ_JAXIVU010000025.1"/>
</dbReference>